<dbReference type="Gene3D" id="2.102.10.10">
    <property type="entry name" value="Rieske [2Fe-2S] iron-sulphur domain"/>
    <property type="match status" value="1"/>
</dbReference>
<evidence type="ECO:0000313" key="9">
    <source>
        <dbReference type="Proteomes" id="UP000292039"/>
    </source>
</evidence>
<evidence type="ECO:0000256" key="6">
    <source>
        <dbReference type="ARBA" id="ARBA00023014"/>
    </source>
</evidence>
<evidence type="ECO:0000256" key="1">
    <source>
        <dbReference type="ARBA" id="ARBA00008751"/>
    </source>
</evidence>
<name>A0A4Q7MKY5_9BURK</name>
<dbReference type="GO" id="GO:0005506">
    <property type="term" value="F:iron ion binding"/>
    <property type="evidence" value="ECO:0007669"/>
    <property type="project" value="InterPro"/>
</dbReference>
<evidence type="ECO:0000256" key="5">
    <source>
        <dbReference type="ARBA" id="ARBA00023004"/>
    </source>
</evidence>
<keyword evidence="2" id="KW-0001">2Fe-2S</keyword>
<organism evidence="8 9">
    <name type="scientific">Kerstersia gyiorum</name>
    <dbReference type="NCBI Taxonomy" id="206506"/>
    <lineage>
        <taxon>Bacteria</taxon>
        <taxon>Pseudomonadati</taxon>
        <taxon>Pseudomonadota</taxon>
        <taxon>Betaproteobacteria</taxon>
        <taxon>Burkholderiales</taxon>
        <taxon>Alcaligenaceae</taxon>
        <taxon>Kerstersia</taxon>
    </lineage>
</organism>
<reference evidence="8 9" key="1">
    <citation type="submission" date="2019-02" db="EMBL/GenBank/DDBJ databases">
        <title>Genomic Encyclopedia of Type Strains, Phase IV (KMG-IV): sequencing the most valuable type-strain genomes for metagenomic binning, comparative biology and taxonomic classification.</title>
        <authorList>
            <person name="Goeker M."/>
        </authorList>
    </citation>
    <scope>NUCLEOTIDE SEQUENCE [LARGE SCALE GENOMIC DNA]</scope>
    <source>
        <strain evidence="8 9">DSM 16618</strain>
    </source>
</reference>
<dbReference type="PANTHER" id="PTHR43756">
    <property type="entry name" value="CHOLINE MONOOXYGENASE, CHLOROPLASTIC"/>
    <property type="match status" value="1"/>
</dbReference>
<dbReference type="Pfam" id="PF00355">
    <property type="entry name" value="Rieske"/>
    <property type="match status" value="1"/>
</dbReference>
<dbReference type="Pfam" id="PF00848">
    <property type="entry name" value="Ring_hydroxyl_A"/>
    <property type="match status" value="1"/>
</dbReference>
<keyword evidence="6" id="KW-0411">Iron-sulfur</keyword>
<keyword evidence="3" id="KW-0479">Metal-binding</keyword>
<dbReference type="AlphaFoldDB" id="A0A4Q7MKY5"/>
<evidence type="ECO:0000313" key="8">
    <source>
        <dbReference type="EMBL" id="RZS67422.1"/>
    </source>
</evidence>
<gene>
    <name evidence="8" type="ORF">EV679_2642</name>
</gene>
<proteinExistence type="inferred from homology"/>
<evidence type="ECO:0000256" key="2">
    <source>
        <dbReference type="ARBA" id="ARBA00022714"/>
    </source>
</evidence>
<dbReference type="PANTHER" id="PTHR43756:SF1">
    <property type="entry name" value="3-PHENYLPROPIONATE_CINNAMIC ACID DIOXYGENASE SUBUNIT ALPHA"/>
    <property type="match status" value="1"/>
</dbReference>
<dbReference type="InterPro" id="IPR001663">
    <property type="entry name" value="Rng_hydr_dOase-A"/>
</dbReference>
<evidence type="ECO:0000256" key="4">
    <source>
        <dbReference type="ARBA" id="ARBA00023002"/>
    </source>
</evidence>
<dbReference type="Proteomes" id="UP000292039">
    <property type="component" value="Unassembled WGS sequence"/>
</dbReference>
<dbReference type="PROSITE" id="PS51296">
    <property type="entry name" value="RIESKE"/>
    <property type="match status" value="1"/>
</dbReference>
<dbReference type="CDD" id="cd08879">
    <property type="entry name" value="RHO_alpha_C_AntDO-like"/>
    <property type="match status" value="1"/>
</dbReference>
<dbReference type="SUPFAM" id="SSF50022">
    <property type="entry name" value="ISP domain"/>
    <property type="match status" value="1"/>
</dbReference>
<evidence type="ECO:0000256" key="3">
    <source>
        <dbReference type="ARBA" id="ARBA00022723"/>
    </source>
</evidence>
<dbReference type="Gene3D" id="3.90.380.10">
    <property type="entry name" value="Naphthalene 1,2-dioxygenase Alpha Subunit, Chain A, domain 1"/>
    <property type="match status" value="1"/>
</dbReference>
<dbReference type="EMBL" id="SGWZ01000004">
    <property type="protein sequence ID" value="RZS67422.1"/>
    <property type="molecule type" value="Genomic_DNA"/>
</dbReference>
<sequence length="476" mass="53415">MTMEAQSAVATAPHAAPGACGTAIRQPGEAGGVSAGKYRNNPAAIRALVRDTEVHKDLYVDPELFELEMRHLFANTWVYVGHASQVPNKGDYYTTTVGTEPVIMVRHTDDSIKVLYNRCPHKGVKIAAEACGNTGKFFRCPYHAWTFRTDGRLLAIPLKKGYENTGFENSEATRGMAPVGAVEVYRDFVFCRLNPEGDDFQSFFGESLSTLDNMVDRSPEGRLEVAGGVVRYMHHCNWKMLVDNQTDTCHPMVAHESSAGTAVKVWNEAPEGTPKPMAVELFAPFMSPYEFFEGMGIRVWQNGHGHTGVADSIHAAYSEIPEYWDRMVAAYGEQRAKEILGDVRHNTVYFPHIMVKGPIQTLRIFKPVAVDKTLVESWTFRLVGAPDKLLERTLMYNRLINAPTSVVGHDDLEMYERAQEGLQSRGRDWMNVGRLYEAGEEDRTNVVTNGTNEMQMRAQFRAWLRYMLADMQGEQA</sequence>
<dbReference type="RefSeq" id="WP_238591341.1">
    <property type="nucleotide sequence ID" value="NZ_CBCSEB010000015.1"/>
</dbReference>
<dbReference type="InterPro" id="IPR015879">
    <property type="entry name" value="Ring_hydroxy_dOase_asu_C_dom"/>
</dbReference>
<dbReference type="GeneID" id="99726814"/>
<keyword evidence="4" id="KW-0560">Oxidoreductase</keyword>
<protein>
    <submittedName>
        <fullName evidence="8">Phenylpropionate dioxygenase-like ring-hydroxylating dioxygenase large terminal subunit</fullName>
    </submittedName>
</protein>
<accession>A0A4Q7MKY5</accession>
<dbReference type="InterPro" id="IPR017941">
    <property type="entry name" value="Rieske_2Fe-2S"/>
</dbReference>
<dbReference type="GO" id="GO:0051537">
    <property type="term" value="F:2 iron, 2 sulfur cluster binding"/>
    <property type="evidence" value="ECO:0007669"/>
    <property type="project" value="UniProtKB-KW"/>
</dbReference>
<dbReference type="InterPro" id="IPR036922">
    <property type="entry name" value="Rieske_2Fe-2S_sf"/>
</dbReference>
<dbReference type="SUPFAM" id="SSF55961">
    <property type="entry name" value="Bet v1-like"/>
    <property type="match status" value="1"/>
</dbReference>
<dbReference type="GO" id="GO:0051213">
    <property type="term" value="F:dioxygenase activity"/>
    <property type="evidence" value="ECO:0007669"/>
    <property type="project" value="UniProtKB-KW"/>
</dbReference>
<dbReference type="PRINTS" id="PR00090">
    <property type="entry name" value="RNGDIOXGNASE"/>
</dbReference>
<keyword evidence="5" id="KW-0408">Iron</keyword>
<comment type="caution">
    <text evidence="8">The sequence shown here is derived from an EMBL/GenBank/DDBJ whole genome shotgun (WGS) entry which is preliminary data.</text>
</comment>
<evidence type="ECO:0000259" key="7">
    <source>
        <dbReference type="PROSITE" id="PS51296"/>
    </source>
</evidence>
<keyword evidence="8" id="KW-0223">Dioxygenase</keyword>
<comment type="similarity">
    <text evidence="1">Belongs to the bacterial ring-hydroxylating dioxygenase alpha subunit family.</text>
</comment>
<feature type="domain" description="Rieske" evidence="7">
    <location>
        <begin position="77"/>
        <end position="157"/>
    </location>
</feature>